<evidence type="ECO:0000256" key="6">
    <source>
        <dbReference type="ARBA" id="ARBA00023242"/>
    </source>
</evidence>
<dbReference type="PROSITE" id="PS50217">
    <property type="entry name" value="BZIP"/>
    <property type="match status" value="1"/>
</dbReference>
<dbReference type="GO" id="GO:0000981">
    <property type="term" value="F:DNA-binding transcription factor activity, RNA polymerase II-specific"/>
    <property type="evidence" value="ECO:0007669"/>
    <property type="project" value="TreeGrafter"/>
</dbReference>
<dbReference type="SMART" id="SM00338">
    <property type="entry name" value="BRLZ"/>
    <property type="match status" value="1"/>
</dbReference>
<protein>
    <submittedName>
        <fullName evidence="10">Cyclic AMP-responsive element-binding protein 3-like protein 1</fullName>
    </submittedName>
</protein>
<dbReference type="SUPFAM" id="SSF57959">
    <property type="entry name" value="Leucine zipper domain"/>
    <property type="match status" value="1"/>
</dbReference>
<dbReference type="OrthoDB" id="674948at2759"/>
<evidence type="ECO:0000256" key="5">
    <source>
        <dbReference type="ARBA" id="ARBA00023163"/>
    </source>
</evidence>
<dbReference type="PROSITE" id="PS00036">
    <property type="entry name" value="BZIP_BASIC"/>
    <property type="match status" value="1"/>
</dbReference>
<proteinExistence type="evidence at transcript level"/>
<dbReference type="InterPro" id="IPR004827">
    <property type="entry name" value="bZIP"/>
</dbReference>
<evidence type="ECO:0000256" key="2">
    <source>
        <dbReference type="ARBA" id="ARBA00023015"/>
    </source>
</evidence>
<dbReference type="PANTHER" id="PTHR46004:SF3">
    <property type="entry name" value="CYCLIC AMP RESPONSE ELEMENT-BINDING PROTEIN A"/>
    <property type="match status" value="1"/>
</dbReference>
<evidence type="ECO:0000256" key="8">
    <source>
        <dbReference type="SAM" id="MobiDB-lite"/>
    </source>
</evidence>
<dbReference type="GO" id="GO:0005634">
    <property type="term" value="C:nucleus"/>
    <property type="evidence" value="ECO:0007669"/>
    <property type="project" value="UniProtKB-SubCell"/>
</dbReference>
<reference evidence="10" key="1">
    <citation type="journal article" date="2013" name="Genome Biol. Evol.">
        <title>Punctuated emergences of genetic and phenotypic innovations in eumetazoan, bilaterian, euteleostome, and hominidae ancestors.</title>
        <authorList>
            <person name="Wenger Y."/>
            <person name="Galliot B."/>
        </authorList>
    </citation>
    <scope>NUCLEOTIDE SEQUENCE</scope>
    <source>
        <tissue evidence="10">Whole animals</tissue>
    </source>
</reference>
<keyword evidence="7" id="KW-0175">Coiled coil</keyword>
<comment type="subcellular location">
    <subcellularLocation>
        <location evidence="1">Nucleus</location>
    </subcellularLocation>
</comment>
<evidence type="ECO:0000313" key="10">
    <source>
        <dbReference type="EMBL" id="CDG68208.1"/>
    </source>
</evidence>
<evidence type="ECO:0000259" key="9">
    <source>
        <dbReference type="PROSITE" id="PS50217"/>
    </source>
</evidence>
<dbReference type="PANTHER" id="PTHR46004">
    <property type="entry name" value="CYCLIC AMP RESPONSE ELEMENT-BINDING PROTEIN A"/>
    <property type="match status" value="1"/>
</dbReference>
<sequence length="481" mass="54226">MMLDTEKMDVDLSIVKKERLELDDYGQNTGNILDNFITEHDYHDFPQSVPNVQCIGDDDVNVDWLSSFFDEPLHDHMSGLNPPLTDLVSISNSNSKLTFVSGENEDLCLDSMPIFSECYTNGVFNVSSKGSTTTSTSSPALRNFNPLLSQTKKETFTEDDFVKDDVKKGQILTKPQNFEVDKQITKTENQQKLFLFMNTPENRVKLAGTNFNIINANLLNKLSGQNNDKPMNVIQLKKCIKLNNVVKCNTTTTNSNASTVSSENKTLNTAPKIILNKNNGITDILQSSLLQGIIKKEPENIEIDSGYESPNSNESPCSPPGDIDKSSYDTYIDVPPHERQPFYLSEEEKRTLIIEGLPVPTSLPLNKMEERALKKVRRKIKNKISAQESRRKKKEYMEALEKRVDSFANENSSLKKKMSNLEVANRSLILQVQKLQALISGNSDSKQIPDIQSLGKNFKNKQIYTGLSDLLESEKLSYFII</sequence>
<feature type="region of interest" description="Disordered" evidence="8">
    <location>
        <begin position="303"/>
        <end position="326"/>
    </location>
</feature>
<organism evidence="10">
    <name type="scientific">Hydra vulgaris</name>
    <name type="common">Hydra</name>
    <name type="synonym">Hydra attenuata</name>
    <dbReference type="NCBI Taxonomy" id="6087"/>
    <lineage>
        <taxon>Eukaryota</taxon>
        <taxon>Metazoa</taxon>
        <taxon>Cnidaria</taxon>
        <taxon>Hydrozoa</taxon>
        <taxon>Hydroidolina</taxon>
        <taxon>Anthoathecata</taxon>
        <taxon>Aplanulata</taxon>
        <taxon>Hydridae</taxon>
        <taxon>Hydra</taxon>
    </lineage>
</organism>
<dbReference type="AlphaFoldDB" id="T2M7G2"/>
<keyword evidence="5" id="KW-0804">Transcription</keyword>
<gene>
    <name evidence="10" type="primary">CREB3L1</name>
</gene>
<dbReference type="GO" id="GO:0035497">
    <property type="term" value="F:cAMP response element binding"/>
    <property type="evidence" value="ECO:0007669"/>
    <property type="project" value="TreeGrafter"/>
</dbReference>
<feature type="coiled-coil region" evidence="7">
    <location>
        <begin position="390"/>
        <end position="438"/>
    </location>
</feature>
<evidence type="ECO:0000256" key="1">
    <source>
        <dbReference type="ARBA" id="ARBA00004123"/>
    </source>
</evidence>
<dbReference type="EMBL" id="HAAD01001976">
    <property type="protein sequence ID" value="CDG68208.1"/>
    <property type="molecule type" value="mRNA"/>
</dbReference>
<keyword evidence="3" id="KW-0238">DNA-binding</keyword>
<accession>T2M7G2</accession>
<keyword evidence="4" id="KW-0010">Activator</keyword>
<keyword evidence="6" id="KW-0539">Nucleus</keyword>
<dbReference type="InterPro" id="IPR046347">
    <property type="entry name" value="bZIP_sf"/>
</dbReference>
<evidence type="ECO:0000256" key="4">
    <source>
        <dbReference type="ARBA" id="ARBA00023159"/>
    </source>
</evidence>
<dbReference type="Pfam" id="PF00170">
    <property type="entry name" value="bZIP_1"/>
    <property type="match status" value="1"/>
</dbReference>
<evidence type="ECO:0000256" key="3">
    <source>
        <dbReference type="ARBA" id="ARBA00023125"/>
    </source>
</evidence>
<dbReference type="CDD" id="cd14689">
    <property type="entry name" value="bZIP_CREB3"/>
    <property type="match status" value="1"/>
</dbReference>
<dbReference type="FunFam" id="1.20.5.170:FF:000054">
    <property type="entry name" value="Cyclic AMP-responsive element-binding protein 3-like 2"/>
    <property type="match status" value="1"/>
</dbReference>
<keyword evidence="2" id="KW-0805">Transcription regulation</keyword>
<evidence type="ECO:0000256" key="7">
    <source>
        <dbReference type="SAM" id="Coils"/>
    </source>
</evidence>
<dbReference type="Gene3D" id="1.20.5.170">
    <property type="match status" value="1"/>
</dbReference>
<feature type="domain" description="BZIP" evidence="9">
    <location>
        <begin position="372"/>
        <end position="435"/>
    </location>
</feature>
<name>T2M7G2_HYDVU</name>